<protein>
    <recommendedName>
        <fullName evidence="3">C2 domain-containing protein</fullName>
    </recommendedName>
</protein>
<feature type="compositionally biased region" description="Polar residues" evidence="1">
    <location>
        <begin position="237"/>
        <end position="250"/>
    </location>
</feature>
<dbReference type="PANTHER" id="PTHR15692:SF18">
    <property type="entry name" value="PROTEIN CBG23155"/>
    <property type="match status" value="1"/>
</dbReference>
<gene>
    <name evidence="2" type="ORF">BRAFLDRAFT_87463</name>
</gene>
<dbReference type="InParanoid" id="C3ZQW4"/>
<reference evidence="2" key="1">
    <citation type="journal article" date="2008" name="Nature">
        <title>The amphioxus genome and the evolution of the chordate karyotype.</title>
        <authorList>
            <consortium name="US DOE Joint Genome Institute (JGI-PGF)"/>
            <person name="Putnam N.H."/>
            <person name="Butts T."/>
            <person name="Ferrier D.E.K."/>
            <person name="Furlong R.F."/>
            <person name="Hellsten U."/>
            <person name="Kawashima T."/>
            <person name="Robinson-Rechavi M."/>
            <person name="Shoguchi E."/>
            <person name="Terry A."/>
            <person name="Yu J.-K."/>
            <person name="Benito-Gutierrez E.L."/>
            <person name="Dubchak I."/>
            <person name="Garcia-Fernandez J."/>
            <person name="Gibson-Brown J.J."/>
            <person name="Grigoriev I.V."/>
            <person name="Horton A.C."/>
            <person name="de Jong P.J."/>
            <person name="Jurka J."/>
            <person name="Kapitonov V.V."/>
            <person name="Kohara Y."/>
            <person name="Kuroki Y."/>
            <person name="Lindquist E."/>
            <person name="Lucas S."/>
            <person name="Osoegawa K."/>
            <person name="Pennacchio L.A."/>
            <person name="Salamov A.A."/>
            <person name="Satou Y."/>
            <person name="Sauka-Spengler T."/>
            <person name="Schmutz J."/>
            <person name="Shin-I T."/>
            <person name="Toyoda A."/>
            <person name="Bronner-Fraser M."/>
            <person name="Fujiyama A."/>
            <person name="Holland L.Z."/>
            <person name="Holland P.W.H."/>
            <person name="Satoh N."/>
            <person name="Rokhsar D.S."/>
        </authorList>
    </citation>
    <scope>NUCLEOTIDE SEQUENCE [LARGE SCALE GENOMIC DNA]</scope>
    <source>
        <strain evidence="2">S238N-H82</strain>
        <tissue evidence="2">Testes</tissue>
    </source>
</reference>
<organism>
    <name type="scientific">Branchiostoma floridae</name>
    <name type="common">Florida lancelet</name>
    <name type="synonym">Amphioxus</name>
    <dbReference type="NCBI Taxonomy" id="7739"/>
    <lineage>
        <taxon>Eukaryota</taxon>
        <taxon>Metazoa</taxon>
        <taxon>Chordata</taxon>
        <taxon>Cephalochordata</taxon>
        <taxon>Leptocardii</taxon>
        <taxon>Amphioxiformes</taxon>
        <taxon>Branchiostomatidae</taxon>
        <taxon>Branchiostoma</taxon>
    </lineage>
</organism>
<dbReference type="AlphaFoldDB" id="C3ZQW4"/>
<evidence type="ECO:0008006" key="3">
    <source>
        <dbReference type="Google" id="ProtNLM"/>
    </source>
</evidence>
<dbReference type="PANTHER" id="PTHR15692">
    <property type="entry name" value="MASTERMIND-LIKE"/>
    <property type="match status" value="1"/>
</dbReference>
<feature type="compositionally biased region" description="Basic and acidic residues" evidence="1">
    <location>
        <begin position="277"/>
        <end position="288"/>
    </location>
</feature>
<proteinExistence type="predicted"/>
<feature type="compositionally biased region" description="Polar residues" evidence="1">
    <location>
        <begin position="345"/>
        <end position="372"/>
    </location>
</feature>
<dbReference type="GO" id="GO:0007221">
    <property type="term" value="P:positive regulation of transcription of Notch receptor target"/>
    <property type="evidence" value="ECO:0007669"/>
    <property type="project" value="InterPro"/>
</dbReference>
<dbReference type="SUPFAM" id="SSF49562">
    <property type="entry name" value="C2 domain (Calcium/lipid-binding domain, CaLB)"/>
    <property type="match status" value="1"/>
</dbReference>
<dbReference type="InterPro" id="IPR046369">
    <property type="entry name" value="MAML1-3"/>
</dbReference>
<evidence type="ECO:0000313" key="2">
    <source>
        <dbReference type="EMBL" id="EEN45005.1"/>
    </source>
</evidence>
<dbReference type="GO" id="GO:0003713">
    <property type="term" value="F:transcription coactivator activity"/>
    <property type="evidence" value="ECO:0007669"/>
    <property type="project" value="InterPro"/>
</dbReference>
<feature type="compositionally biased region" description="Polar residues" evidence="1">
    <location>
        <begin position="299"/>
        <end position="308"/>
    </location>
</feature>
<feature type="region of interest" description="Disordered" evidence="1">
    <location>
        <begin position="144"/>
        <end position="382"/>
    </location>
</feature>
<feature type="compositionally biased region" description="Polar residues" evidence="1">
    <location>
        <begin position="189"/>
        <end position="200"/>
    </location>
</feature>
<accession>C3ZQW4</accession>
<name>C3ZQW4_BRAFL</name>
<sequence length="428" mass="45734">MGVIDKAASAFLSVVHVLSLLRPGGKRQSGETKLGCQSQGKYLVTMRHGKVKIQTAKKKSDALIWEHSTEFVPWSPTDRLVLKLRKAKRCKDTTVGELSIDVAAALESADGLPQKWWYIMDRPSKGGRRNEEVFLQVSVTLDGTEVKRQPTQNQVPANPPEGTVEASGQGNPESPSELQNHQGKAVAVSQENEADTPNDNNAKDSKPPSVAGQDSATASTSDTANKFAVNEDGDVDTCSSSRNTDVTPLQVSGAADGPDPERKSELPNDAADEFAVNEDRDVNKDELPKGQGKSRTQHRTTAATSSASGLPVTAPDTADKRPAAGEGDVPECHPSVVRGEEMEASDNSGAGIDSQTTTSAEGGVSLTTTTPSPKHKDTEGPQYEVAMSSVDKLWAELHLERDYAEKLLAHADSLRSRLATTVPHVLRS</sequence>
<dbReference type="InterPro" id="IPR035892">
    <property type="entry name" value="C2_domain_sf"/>
</dbReference>
<feature type="compositionally biased region" description="Polar residues" evidence="1">
    <location>
        <begin position="212"/>
        <end position="224"/>
    </location>
</feature>
<evidence type="ECO:0000256" key="1">
    <source>
        <dbReference type="SAM" id="MobiDB-lite"/>
    </source>
</evidence>
<feature type="compositionally biased region" description="Polar residues" evidence="1">
    <location>
        <begin position="166"/>
        <end position="182"/>
    </location>
</feature>
<dbReference type="EMBL" id="GG666663">
    <property type="protein sequence ID" value="EEN45005.1"/>
    <property type="molecule type" value="Genomic_DNA"/>
</dbReference>